<evidence type="ECO:0000313" key="1">
    <source>
        <dbReference type="EMBL" id="OJD30638.1"/>
    </source>
</evidence>
<protein>
    <submittedName>
        <fullName evidence="1">Low-density lipoprotein receptor ywtd</fullName>
    </submittedName>
</protein>
<accession>A0A1J9QP04</accession>
<dbReference type="RefSeq" id="XP_020126898.1">
    <property type="nucleotide sequence ID" value="XM_020277552.1"/>
</dbReference>
<keyword evidence="1" id="KW-0675">Receptor</keyword>
<dbReference type="SUPFAM" id="SSF63825">
    <property type="entry name" value="YWTD domain"/>
    <property type="match status" value="1"/>
</dbReference>
<dbReference type="PANTHER" id="PTHR46513">
    <property type="entry name" value="VITELLOGENIN RECEPTOR-LIKE PROTEIN-RELATED-RELATED"/>
    <property type="match status" value="1"/>
</dbReference>
<dbReference type="Proteomes" id="UP000183809">
    <property type="component" value="Unassembled WGS sequence"/>
</dbReference>
<dbReference type="SMART" id="SM00135">
    <property type="entry name" value="LY"/>
    <property type="match status" value="4"/>
</dbReference>
<gene>
    <name evidence="1" type="ORF">BKCO1_5800038</name>
</gene>
<dbReference type="EMBL" id="MNUE01000058">
    <property type="protein sequence ID" value="OJD30638.1"/>
    <property type="molecule type" value="Genomic_DNA"/>
</dbReference>
<proteinExistence type="predicted"/>
<dbReference type="STRING" id="236234.A0A1J9QP04"/>
<dbReference type="PANTHER" id="PTHR46513:SF13">
    <property type="entry name" value="EGF-LIKE DOMAIN-CONTAINING PROTEIN"/>
    <property type="match status" value="1"/>
</dbReference>
<keyword evidence="1" id="KW-0449">Lipoprotein</keyword>
<dbReference type="GO" id="GO:0060070">
    <property type="term" value="P:canonical Wnt signaling pathway"/>
    <property type="evidence" value="ECO:0007669"/>
    <property type="project" value="TreeGrafter"/>
</dbReference>
<dbReference type="InterPro" id="IPR000033">
    <property type="entry name" value="LDLR_classB_rpt"/>
</dbReference>
<dbReference type="AlphaFoldDB" id="A0A1J9QP04"/>
<evidence type="ECO:0000313" key="2">
    <source>
        <dbReference type="Proteomes" id="UP000183809"/>
    </source>
</evidence>
<dbReference type="Gene3D" id="2.120.10.30">
    <property type="entry name" value="TolB, C-terminal domain"/>
    <property type="match status" value="2"/>
</dbReference>
<comment type="caution">
    <text evidence="1">The sequence shown here is derived from an EMBL/GenBank/DDBJ whole genome shotgun (WGS) entry which is preliminary data.</text>
</comment>
<dbReference type="InterPro" id="IPR050778">
    <property type="entry name" value="Cueball_EGF_LRP_Nidogen"/>
</dbReference>
<dbReference type="GO" id="GO:0005886">
    <property type="term" value="C:plasma membrane"/>
    <property type="evidence" value="ECO:0007669"/>
    <property type="project" value="TreeGrafter"/>
</dbReference>
<reference evidence="1 2" key="1">
    <citation type="submission" date="2016-10" db="EMBL/GenBank/DDBJ databases">
        <title>Proteomics and genomics reveal pathogen-plant mechanisms compatible with a hemibiotrophic lifestyle of Diplodia corticola.</title>
        <authorList>
            <person name="Fernandes I."/>
            <person name="De Jonge R."/>
            <person name="Van De Peer Y."/>
            <person name="Devreese B."/>
            <person name="Alves A."/>
            <person name="Esteves A.C."/>
        </authorList>
    </citation>
    <scope>NUCLEOTIDE SEQUENCE [LARGE SCALE GENOMIC DNA]</scope>
    <source>
        <strain evidence="1 2">CBS 112549</strain>
    </source>
</reference>
<keyword evidence="2" id="KW-1185">Reference proteome</keyword>
<dbReference type="OrthoDB" id="5958943at2759"/>
<sequence>MAPSSTPDQKRLYILDCDLSHWDSRHGRIISCLADGSDQQDLVTNLHEFPDGIAIDHARGHLYWTNMGTSGFSAADGSIQRCDLSTGANVTTIIPARTGIGALRTPKQLVLAPLSQKLYWCDREGMRVMRANLDGSGVETLVQTGTAPDDAADKSRWCVGVAVDERAGLVYWTQKGPSKGGAGRIFRAPIDAATRTEHFDPARRTDDVECLFDGLPEPIDLELDVGRQLLYWTDRGDPPTGNTLNRAYVGPGMEGGRGEEEKGGGRERQVLAMRFHEAIGLALDEREGVAYVTDLAGGVYRVELPAEGGGGGQGRKEVLIAELGDVTGIALGGGS</sequence>
<name>A0A1J9QP04_9PEZI</name>
<dbReference type="InterPro" id="IPR011042">
    <property type="entry name" value="6-blade_b-propeller_TolB-like"/>
</dbReference>
<dbReference type="GeneID" id="31017813"/>
<organism evidence="1 2">
    <name type="scientific">Diplodia corticola</name>
    <dbReference type="NCBI Taxonomy" id="236234"/>
    <lineage>
        <taxon>Eukaryota</taxon>
        <taxon>Fungi</taxon>
        <taxon>Dikarya</taxon>
        <taxon>Ascomycota</taxon>
        <taxon>Pezizomycotina</taxon>
        <taxon>Dothideomycetes</taxon>
        <taxon>Dothideomycetes incertae sedis</taxon>
        <taxon>Botryosphaeriales</taxon>
        <taxon>Botryosphaeriaceae</taxon>
        <taxon>Diplodia</taxon>
    </lineage>
</organism>